<proteinExistence type="predicted"/>
<dbReference type="AlphaFoldDB" id="A0A0J8B1A7"/>
<reference evidence="1 2" key="1">
    <citation type="journal article" date="2014" name="Nature">
        <title>The genome of the recently domesticated crop plant sugar beet (Beta vulgaris).</title>
        <authorList>
            <person name="Dohm J.C."/>
            <person name="Minoche A.E."/>
            <person name="Holtgrawe D."/>
            <person name="Capella-Gutierrez S."/>
            <person name="Zakrzewski F."/>
            <person name="Tafer H."/>
            <person name="Rupp O."/>
            <person name="Sorensen T.R."/>
            <person name="Stracke R."/>
            <person name="Reinhardt R."/>
            <person name="Goesmann A."/>
            <person name="Kraft T."/>
            <person name="Schulz B."/>
            <person name="Stadler P.F."/>
            <person name="Schmidt T."/>
            <person name="Gabaldon T."/>
            <person name="Lehrach H."/>
            <person name="Weisshaar B."/>
            <person name="Himmelbauer H."/>
        </authorList>
    </citation>
    <scope>NUCLEOTIDE SEQUENCE [LARGE SCALE GENOMIC DNA]</scope>
    <source>
        <tissue evidence="1">Taproot</tissue>
    </source>
</reference>
<name>A0A0J8B1A7_BETVV</name>
<protein>
    <submittedName>
        <fullName evidence="1">Uncharacterized protein</fullName>
    </submittedName>
</protein>
<sequence length="246" mass="27187">MRHSSDRQVNADCHLYVFRGLIGDSITDDMCLIVKSFLALRCGALADILHGEGYIDDFRRLASFYRSCPTAVNAIDGPLFANLILILNWIGDDVIEDALILPTLSFPGSEPGLYQIIASGMCTFDSADFRALLRVVWLGSLCTDWSPTSLYAAPNSQLPLPSDWVLSSTLESLQNSGDDFALVIVPRLQSLMATWQRLSLSKSALFQALLRVFAFGCEVFLASAIEPRLRALLQSCFKVCVFLNFC</sequence>
<evidence type="ECO:0000313" key="2">
    <source>
        <dbReference type="Proteomes" id="UP000035740"/>
    </source>
</evidence>
<gene>
    <name evidence="1" type="ORF">BVRB_028860</name>
</gene>
<accession>A0A0J8B1A7</accession>
<organism evidence="1 2">
    <name type="scientific">Beta vulgaris subsp. vulgaris</name>
    <name type="common">Beet</name>
    <dbReference type="NCBI Taxonomy" id="3555"/>
    <lineage>
        <taxon>Eukaryota</taxon>
        <taxon>Viridiplantae</taxon>
        <taxon>Streptophyta</taxon>
        <taxon>Embryophyta</taxon>
        <taxon>Tracheophyta</taxon>
        <taxon>Spermatophyta</taxon>
        <taxon>Magnoliopsida</taxon>
        <taxon>eudicotyledons</taxon>
        <taxon>Gunneridae</taxon>
        <taxon>Pentapetalae</taxon>
        <taxon>Caryophyllales</taxon>
        <taxon>Chenopodiaceae</taxon>
        <taxon>Betoideae</taxon>
        <taxon>Beta</taxon>
    </lineage>
</organism>
<keyword evidence="2" id="KW-1185">Reference proteome</keyword>
<dbReference type="Gramene" id="KMS93698">
    <property type="protein sequence ID" value="KMS93698"/>
    <property type="gene ID" value="BVRB_028860"/>
</dbReference>
<dbReference type="EMBL" id="KQ099950">
    <property type="protein sequence ID" value="KMS93698.1"/>
    <property type="molecule type" value="Genomic_DNA"/>
</dbReference>
<dbReference type="Proteomes" id="UP000035740">
    <property type="component" value="Unassembled WGS sequence"/>
</dbReference>
<evidence type="ECO:0000313" key="1">
    <source>
        <dbReference type="EMBL" id="KMS93698.1"/>
    </source>
</evidence>